<dbReference type="VEuPathDB" id="FungiDB:PGTG_12369"/>
<feature type="region of interest" description="Disordered" evidence="1">
    <location>
        <begin position="62"/>
        <end position="87"/>
    </location>
</feature>
<evidence type="ECO:0008006" key="4">
    <source>
        <dbReference type="Google" id="ProtNLM"/>
    </source>
</evidence>
<reference evidence="3" key="2">
    <citation type="journal article" date="2011" name="Proc. Natl. Acad. Sci. U.S.A.">
        <title>Obligate biotrophy features unraveled by the genomic analysis of rust fungi.</title>
        <authorList>
            <person name="Duplessis S."/>
            <person name="Cuomo C.A."/>
            <person name="Lin Y.-C."/>
            <person name="Aerts A."/>
            <person name="Tisserant E."/>
            <person name="Veneault-Fourrey C."/>
            <person name="Joly D.L."/>
            <person name="Hacquard S."/>
            <person name="Amselem J."/>
            <person name="Cantarel B.L."/>
            <person name="Chiu R."/>
            <person name="Coutinho P.M."/>
            <person name="Feau N."/>
            <person name="Field M."/>
            <person name="Frey P."/>
            <person name="Gelhaye E."/>
            <person name="Goldberg J."/>
            <person name="Grabherr M.G."/>
            <person name="Kodira C.D."/>
            <person name="Kohler A."/>
            <person name="Kuees U."/>
            <person name="Lindquist E.A."/>
            <person name="Lucas S.M."/>
            <person name="Mago R."/>
            <person name="Mauceli E."/>
            <person name="Morin E."/>
            <person name="Murat C."/>
            <person name="Pangilinan J.L."/>
            <person name="Park R."/>
            <person name="Pearson M."/>
            <person name="Quesneville H."/>
            <person name="Rouhier N."/>
            <person name="Sakthikumar S."/>
            <person name="Salamov A.A."/>
            <person name="Schmutz J."/>
            <person name="Selles B."/>
            <person name="Shapiro H."/>
            <person name="Tanguay P."/>
            <person name="Tuskan G.A."/>
            <person name="Henrissat B."/>
            <person name="Van de Peer Y."/>
            <person name="Rouze P."/>
            <person name="Ellis J.G."/>
            <person name="Dodds P.N."/>
            <person name="Schein J.E."/>
            <person name="Zhong S."/>
            <person name="Hamelin R.C."/>
            <person name="Grigoriev I.V."/>
            <person name="Szabo L.J."/>
            <person name="Martin F."/>
        </authorList>
    </citation>
    <scope>NUCLEOTIDE SEQUENCE [LARGE SCALE GENOMIC DNA]</scope>
    <source>
        <strain evidence="3">CRL 75-36-700-3 / race SCCL</strain>
    </source>
</reference>
<dbReference type="HOGENOM" id="CLU_1152254_0_0_1"/>
<reference key="1">
    <citation type="submission" date="2007-01" db="EMBL/GenBank/DDBJ databases">
        <title>The Genome Sequence of Puccinia graminis f. sp. tritici Strain CRL 75-36-700-3.</title>
        <authorList>
            <consortium name="The Broad Institute Genome Sequencing Platform"/>
            <person name="Birren B."/>
            <person name="Lander E."/>
            <person name="Galagan J."/>
            <person name="Nusbaum C."/>
            <person name="Devon K."/>
            <person name="Cuomo C."/>
            <person name="Jaffe D."/>
            <person name="Butler J."/>
            <person name="Alvarez P."/>
            <person name="Gnerre S."/>
            <person name="Grabherr M."/>
            <person name="Mauceli E."/>
            <person name="Brockman W."/>
            <person name="Young S."/>
            <person name="LaButti K."/>
            <person name="Sykes S."/>
            <person name="DeCaprio D."/>
            <person name="Crawford M."/>
            <person name="Koehrsen M."/>
            <person name="Engels R."/>
            <person name="Montgomery P."/>
            <person name="Pearson M."/>
            <person name="Howarth C."/>
            <person name="Larson L."/>
            <person name="White J."/>
            <person name="Zeng Q."/>
            <person name="Kodira C."/>
            <person name="Yandava C."/>
            <person name="Alvarado L."/>
            <person name="O'Leary S."/>
            <person name="Szabo L."/>
            <person name="Dean R."/>
            <person name="Schein J."/>
        </authorList>
    </citation>
    <scope>NUCLEOTIDE SEQUENCE</scope>
    <source>
        <strain>CRL 75-36-700-3</strain>
    </source>
</reference>
<gene>
    <name evidence="2" type="ORF">PGTG_12369</name>
</gene>
<proteinExistence type="predicted"/>
<dbReference type="RefSeq" id="XP_003330832.2">
    <property type="nucleotide sequence ID" value="XM_003330784.2"/>
</dbReference>
<dbReference type="InParanoid" id="E3KQ38"/>
<sequence length="241" mass="26601">MPGNVAPQLPSQPPNHYNIIPSYPPAAAPTSSIFQALPANPTPPAANLAQCAGSNTHIRNISKSKRTKNPAPTPYSRNPKPPVSATLSESPIRMFKCGISFFQDKNQKKTGIMSHMQQIDTSLLKLYDTLQHQLWQLFSSKLLRKEIVEGLPKIPIGRTSLSHNKSVLDPDTLLLLVGQLTLKKPVQIDLIYEDNGEDTNTILATKKLAATERSLRSQQSAAPSESHHHLQVRLFPVRLLT</sequence>
<dbReference type="KEGG" id="pgr:PGTG_12369"/>
<evidence type="ECO:0000313" key="2">
    <source>
        <dbReference type="EMBL" id="EFP86413.2"/>
    </source>
</evidence>
<dbReference type="Proteomes" id="UP000008783">
    <property type="component" value="Unassembled WGS sequence"/>
</dbReference>
<dbReference type="AlphaFoldDB" id="E3KQ38"/>
<dbReference type="GeneID" id="10540428"/>
<keyword evidence="3" id="KW-1185">Reference proteome</keyword>
<organism evidence="2 3">
    <name type="scientific">Puccinia graminis f. sp. tritici (strain CRL 75-36-700-3 / race SCCL)</name>
    <name type="common">Black stem rust fungus</name>
    <dbReference type="NCBI Taxonomy" id="418459"/>
    <lineage>
        <taxon>Eukaryota</taxon>
        <taxon>Fungi</taxon>
        <taxon>Dikarya</taxon>
        <taxon>Basidiomycota</taxon>
        <taxon>Pucciniomycotina</taxon>
        <taxon>Pucciniomycetes</taxon>
        <taxon>Pucciniales</taxon>
        <taxon>Pucciniaceae</taxon>
        <taxon>Puccinia</taxon>
    </lineage>
</organism>
<accession>E3KQ38</accession>
<protein>
    <recommendedName>
        <fullName evidence="4">Eukaryotic elongation factor-2 kinase</fullName>
    </recommendedName>
</protein>
<evidence type="ECO:0000313" key="3">
    <source>
        <dbReference type="Proteomes" id="UP000008783"/>
    </source>
</evidence>
<evidence type="ECO:0000256" key="1">
    <source>
        <dbReference type="SAM" id="MobiDB-lite"/>
    </source>
</evidence>
<dbReference type="OrthoDB" id="10270247at2759"/>
<name>E3KQ38_PUCGT</name>
<dbReference type="EMBL" id="DS178300">
    <property type="protein sequence ID" value="EFP86413.2"/>
    <property type="molecule type" value="Genomic_DNA"/>
</dbReference>